<reference evidence="1 2" key="1">
    <citation type="submission" date="2015-01" db="EMBL/GenBank/DDBJ databases">
        <title>Evolution of Trichinella species and genotypes.</title>
        <authorList>
            <person name="Korhonen P.K."/>
            <person name="Edoardo P."/>
            <person name="Giuseppe L.R."/>
            <person name="Gasser R.B."/>
        </authorList>
    </citation>
    <scope>NUCLEOTIDE SEQUENCE [LARGE SCALE GENOMIC DNA]</scope>
    <source>
        <strain evidence="1">ISS588</strain>
    </source>
</reference>
<proteinExistence type="predicted"/>
<sequence length="110" mass="12733">MPDVVVGVDRLQFDVFTKWQIYPFWLHENAQSTVVGIKLMEIGIDRELKRTSHIFNNFVMQIDRHVIDLLWPTDTCLGTDKQASFDQAKQVTQSLSTFFVPPVRALPLQN</sequence>
<name>A0A0V1HWC5_TRIPS</name>
<comment type="caution">
    <text evidence="1">The sequence shown here is derived from an EMBL/GenBank/DDBJ whole genome shotgun (WGS) entry which is preliminary data.</text>
</comment>
<dbReference type="Proteomes" id="UP000054805">
    <property type="component" value="Unassembled WGS sequence"/>
</dbReference>
<evidence type="ECO:0000313" key="2">
    <source>
        <dbReference type="Proteomes" id="UP000054805"/>
    </source>
</evidence>
<organism evidence="1 2">
    <name type="scientific">Trichinella pseudospiralis</name>
    <name type="common">Parasitic roundworm</name>
    <dbReference type="NCBI Taxonomy" id="6337"/>
    <lineage>
        <taxon>Eukaryota</taxon>
        <taxon>Metazoa</taxon>
        <taxon>Ecdysozoa</taxon>
        <taxon>Nematoda</taxon>
        <taxon>Enoplea</taxon>
        <taxon>Dorylaimia</taxon>
        <taxon>Trichinellida</taxon>
        <taxon>Trichinellidae</taxon>
        <taxon>Trichinella</taxon>
    </lineage>
</organism>
<accession>A0A0V1HWC5</accession>
<protein>
    <submittedName>
        <fullName evidence="1">Uncharacterized protein</fullName>
    </submittedName>
</protein>
<gene>
    <name evidence="1" type="ORF">T4B_14173</name>
</gene>
<dbReference type="EMBL" id="JYDS01000314">
    <property type="protein sequence ID" value="KRZ15083.1"/>
    <property type="molecule type" value="Genomic_DNA"/>
</dbReference>
<dbReference type="AlphaFoldDB" id="A0A0V1HWC5"/>
<evidence type="ECO:0000313" key="1">
    <source>
        <dbReference type="EMBL" id="KRZ15083.1"/>
    </source>
</evidence>
<keyword evidence="2" id="KW-1185">Reference proteome</keyword>